<evidence type="ECO:0000256" key="7">
    <source>
        <dbReference type="ARBA" id="ARBA00011738"/>
    </source>
</evidence>
<comment type="caution">
    <text evidence="28">The sequence shown here is derived from an EMBL/GenBank/DDBJ whole genome shotgun (WGS) entry which is preliminary data.</text>
</comment>
<evidence type="ECO:0000256" key="22">
    <source>
        <dbReference type="ARBA" id="ARBA00049155"/>
    </source>
</evidence>
<evidence type="ECO:0000313" key="29">
    <source>
        <dbReference type="Proteomes" id="UP000596902"/>
    </source>
</evidence>
<dbReference type="Pfam" id="PF00173">
    <property type="entry name" value="Cyt-b5"/>
    <property type="match status" value="1"/>
</dbReference>
<keyword evidence="10" id="KW-0500">Molybdenum</keyword>
<keyword evidence="21" id="KW-0501">Molybdenum cofactor biosynthesis</keyword>
<evidence type="ECO:0000259" key="26">
    <source>
        <dbReference type="PROSITE" id="PS51384"/>
    </source>
</evidence>
<dbReference type="PANTHER" id="PTHR22960">
    <property type="entry name" value="MOLYBDOPTERIN COFACTOR SYNTHESIS PROTEIN A"/>
    <property type="match status" value="1"/>
</dbReference>
<feature type="region of interest" description="Disordered" evidence="24">
    <location>
        <begin position="830"/>
        <end position="882"/>
    </location>
</feature>
<dbReference type="SUPFAM" id="SSF55040">
    <property type="entry name" value="Molybdenum cofactor biosynthesis protein C, MoaC"/>
    <property type="match status" value="1"/>
</dbReference>
<evidence type="ECO:0000256" key="16">
    <source>
        <dbReference type="ARBA" id="ARBA00023002"/>
    </source>
</evidence>
<feature type="coiled-coil region" evidence="23">
    <location>
        <begin position="470"/>
        <end position="545"/>
    </location>
</feature>
<dbReference type="InterPro" id="IPR017938">
    <property type="entry name" value="Riboflavin_synthase-like_b-brl"/>
</dbReference>
<evidence type="ECO:0000256" key="20">
    <source>
        <dbReference type="ARBA" id="ARBA00023134"/>
    </source>
</evidence>
<keyword evidence="20" id="KW-0342">GTP-binding</keyword>
<dbReference type="SUPFAM" id="SSF102114">
    <property type="entry name" value="Radical SAM enzymes"/>
    <property type="match status" value="1"/>
</dbReference>
<keyword evidence="12" id="KW-0949">S-adenosyl-L-methionine</keyword>
<dbReference type="Pfam" id="PF00175">
    <property type="entry name" value="NAD_binding_1"/>
    <property type="match status" value="1"/>
</dbReference>
<evidence type="ECO:0000256" key="6">
    <source>
        <dbReference type="ARBA" id="ARBA00006253"/>
    </source>
</evidence>
<protein>
    <recommendedName>
        <fullName evidence="9">Nitrate reductase [NADPH]</fullName>
        <ecNumber evidence="8">1.7.1.3</ecNumber>
    </recommendedName>
</protein>
<evidence type="ECO:0000256" key="17">
    <source>
        <dbReference type="ARBA" id="ARBA00023004"/>
    </source>
</evidence>
<evidence type="ECO:0000256" key="1">
    <source>
        <dbReference type="ARBA" id="ARBA00001924"/>
    </source>
</evidence>
<dbReference type="GO" id="GO:0061798">
    <property type="term" value="F:GTP 3',8'-cyclase activity"/>
    <property type="evidence" value="ECO:0007669"/>
    <property type="project" value="TreeGrafter"/>
</dbReference>
<proteinExistence type="inferred from homology"/>
<keyword evidence="13" id="KW-0479">Metal-binding</keyword>
<dbReference type="PROSITE" id="PS50255">
    <property type="entry name" value="CYTOCHROME_B5_2"/>
    <property type="match status" value="1"/>
</dbReference>
<name>A0A8H7B578_9PLEO</name>
<dbReference type="InterPro" id="IPR010505">
    <property type="entry name" value="MoaA_twitch"/>
</dbReference>
<keyword evidence="11" id="KW-0285">Flavoprotein</keyword>
<comment type="cofactor">
    <cofactor evidence="2">
        <name>heme</name>
        <dbReference type="ChEBI" id="CHEBI:30413"/>
    </cofactor>
</comment>
<feature type="region of interest" description="Disordered" evidence="24">
    <location>
        <begin position="797"/>
        <end position="818"/>
    </location>
</feature>
<dbReference type="UniPathway" id="UPA00344"/>
<dbReference type="PROSITE" id="PS51384">
    <property type="entry name" value="FAD_FR"/>
    <property type="match status" value="1"/>
</dbReference>
<dbReference type="Gene3D" id="2.40.30.10">
    <property type="entry name" value="Translation factors"/>
    <property type="match status" value="1"/>
</dbReference>
<dbReference type="Pfam" id="PF03404">
    <property type="entry name" value="Mo-co_dimer"/>
    <property type="match status" value="1"/>
</dbReference>
<keyword evidence="17" id="KW-0408">Iron</keyword>
<dbReference type="Gene3D" id="3.10.120.10">
    <property type="entry name" value="Cytochrome b5-like heme/steroid binding domain"/>
    <property type="match status" value="1"/>
</dbReference>
<dbReference type="GO" id="GO:0061799">
    <property type="term" value="F:cyclic pyranopterin monophosphate synthase activity"/>
    <property type="evidence" value="ECO:0007669"/>
    <property type="project" value="TreeGrafter"/>
</dbReference>
<dbReference type="GO" id="GO:0051539">
    <property type="term" value="F:4 iron, 4 sulfur cluster binding"/>
    <property type="evidence" value="ECO:0007669"/>
    <property type="project" value="UniProtKB-KW"/>
</dbReference>
<evidence type="ECO:0000256" key="5">
    <source>
        <dbReference type="ARBA" id="ARBA00005046"/>
    </source>
</evidence>
<feature type="region of interest" description="Disordered" evidence="24">
    <location>
        <begin position="1149"/>
        <end position="1218"/>
    </location>
</feature>
<evidence type="ECO:0000259" key="27">
    <source>
        <dbReference type="PROSITE" id="PS51918"/>
    </source>
</evidence>
<dbReference type="InterPro" id="IPR001199">
    <property type="entry name" value="Cyt_B5-like_heme/steroid-bd"/>
</dbReference>
<dbReference type="GO" id="GO:0030151">
    <property type="term" value="F:molybdenum ion binding"/>
    <property type="evidence" value="ECO:0007669"/>
    <property type="project" value="InterPro"/>
</dbReference>
<dbReference type="Proteomes" id="UP000596902">
    <property type="component" value="Unassembled WGS sequence"/>
</dbReference>
<dbReference type="CDD" id="cd01335">
    <property type="entry name" value="Radical_SAM"/>
    <property type="match status" value="1"/>
</dbReference>
<dbReference type="SMART" id="SM01117">
    <property type="entry name" value="Cyt-b5"/>
    <property type="match status" value="1"/>
</dbReference>
<dbReference type="CDD" id="cd21117">
    <property type="entry name" value="Twitch_MoaA"/>
    <property type="match status" value="1"/>
</dbReference>
<dbReference type="Pfam" id="PF01967">
    <property type="entry name" value="MoaC"/>
    <property type="match status" value="1"/>
</dbReference>
<dbReference type="SUPFAM" id="SSF81296">
    <property type="entry name" value="E set domains"/>
    <property type="match status" value="1"/>
</dbReference>
<evidence type="ECO:0000256" key="10">
    <source>
        <dbReference type="ARBA" id="ARBA00022505"/>
    </source>
</evidence>
<dbReference type="CDD" id="cd06183">
    <property type="entry name" value="cyt_b5_reduct_like"/>
    <property type="match status" value="1"/>
</dbReference>
<reference evidence="28" key="1">
    <citation type="submission" date="2020-01" db="EMBL/GenBank/DDBJ databases">
        <authorList>
            <person name="Feng Z.H.Z."/>
        </authorList>
    </citation>
    <scope>NUCLEOTIDE SEQUENCE</scope>
    <source>
        <strain evidence="28">CBS107.38</strain>
    </source>
</reference>
<evidence type="ECO:0000256" key="11">
    <source>
        <dbReference type="ARBA" id="ARBA00022630"/>
    </source>
</evidence>
<sequence>MLTTPEIFYLSSLFVSQGVTKIRLTGGEPTVRRDIVPLMQQIGSLRPKGLRELALTTNGISLHRKLDAMVEAGLTGVNLSLDTLDPFQFQIMTRRKGFDAVMKSIDRILDMNKLGANVKLKVNCVVMRGLNEREILPFVEMGREKDIEVRFIEYMPFGGNKWSENKMISFQEMLDVIRTKYPGLRPVPGHKNDTSKTYEVPGFVGKVGFITSMTNDFCGTCNRLRITSDGNLKVCLHGNAEVSLRDVLRQGNNGEPIDQEAFERIRQIEKDRHQGRLSDETIFGWGQRERELLDVVGAAVKRKAEKHADLDDLANMENRPMILIDDKPLASRNSRRPVLRRRPFDNPYALLARHRIPSSPLPYLNIVSQPPSTTVRAFSTSPMSAAEKLSQLEPLQKAEEIPEAGKATKNVTGMNPHSLRDFLAEVKLPQGSDRTIQILGTNIINLQDRIARVVHQIDKPATSVKEAKEKERLEAQRFEYEELLAKTVEKYTSRFAVLTRQAKLRKQKEEILETKRALVKQLEELEETERRARIVVRAREEGEERDGQNLGGILDDALKKIRKEPIHPPKIPQEHRDRKVLPSDWVVSSEENALADPIMDKGRVPKVPGNGHAFDLLSSSPSKRPGLVVPPSGILPIDEDLIVTFDAPIPQLQQQVLALRDRLKKSYPRLDVLPYEVWTSENRRTLQTWLKILIERWQARFENVNLTGQVVKGIVDEKLKAVLDQMVIDHNLDNDAAERMAMRWHDVFSERHSLTSDAEGKLDWDEMEAEGLGFLADDTKHEPLQQQQTDLEALAQAQHGMTEAVRGESSGSTTSRLVGRRMYSTSSCYANFPSSKAESKPSAINKTDGKDKLHQRQPQTSQPPPSSEAQPASPQPHLPHLTASGSAHMVSVSNKQHTTRTAIAVGTVYFTNPTPLQLIRSNSLKKGDVLGTSRIAGIMAAKKCPEIIPLCHPIALTHVGVELRAFGSSSGGSSPDSLPSIPKSPYSVDPGYGGIQIEAKVQCTGPTGVEMEALTAVMGAALSVMPPVPWQVHITDHPGSTREEIEQEPDWSNEHNHQHRVGYKNRDDRRAGITHESDETKTRDDVEEAREGHKDLTGKEKKGDLVNFRDIVLEEKDLHLRHPENRSLGWRFVLPCTEDWVKNQEEWPANVEKREKEEQKKKNEHQDDGAKDQKEGGGTLDEEQWKRTQGDNDKHHDAYAESGEDSGYSSDEAAKKDKTEYDKLRERYSVQEIALLRTLQHEKDYIQTLEQNDGKRKSPQTHNRSTISIDEADQFSPDNWLPRSSDLIRLTGKHPMNAEANLSHLYDAGLITPNELHYVRNHGAVPRLLWEIHELDVEGGKLVLSMDNLKNDFDTINIPVALACDGNRRKELNMIKKSKGFSWGSAAVSCAYWKGPLVKDILLEAGLPAKMPEGKRYWVNFEGADEPSEGKYSTCLPFDYVMDVTNDVILAYEMNDLPLPPDHGYPVRLMIPGYVGGRCVKWLQRIWISEKENDSHYHIWDNRVLPSFVTEKDGRFAETLFRHPDTACNEQNLNSVIVKPAQGEQIPLSEAKKGKTYRIEGYAYDGGGHEVQRVEVSLDDGETWLYCIRKFPDAPIRHGNKFWTWLHWHVDIEISHLLRANSITVRCFNVFKNTQPKDPNWNVMGMMNNCWYIVRPSIVQEDDSDMPSIMFRHPVEPGTADGGWMKPSVENQMAAVKQSAGTPQKQFTRQEIEKHDKEDDCWIVVDGKVYDATSVLEWHPGGKAAVLGHAGKVHAETSNEFESIHDGYAYKKLNECAIGVVTDKTAAFIKKNAEAAAKEQSQSSSQHSKVVLQKHRWVPVKLLDRKSISEDTRAYTFQLPKDTPDLGLSTCQHVQLGYHLQDKMLIRSYTPTKPLLPDSSDESNNKKNDNQNLADGVGTFELTVKTYFPSSSQPGGAMSNILDCMPLGEEIEIRGPTGEIVYNGEGVFSISGKEYTFKKINLILGGSGITPGYSLIARAMLSSDPDIQICVLDANKSEKDILLHKELDEFEKSSGGRLKITHILSHPSDDWKGKKGHVDADLIQEALFAPEEGTGVFLCGPPGMIQKAALPALEKWGFKEGENVFGF</sequence>
<dbReference type="InterPro" id="IPR013785">
    <property type="entry name" value="Aldolase_TIM"/>
</dbReference>
<dbReference type="Gene3D" id="2.60.40.650">
    <property type="match status" value="1"/>
</dbReference>
<dbReference type="PRINTS" id="PR00406">
    <property type="entry name" value="CYTB5RDTASE"/>
</dbReference>
<dbReference type="SUPFAM" id="SSF52343">
    <property type="entry name" value="Ferredoxin reductase-like, C-terminal NADP-linked domain"/>
    <property type="match status" value="1"/>
</dbReference>
<reference evidence="28" key="2">
    <citation type="submission" date="2020-08" db="EMBL/GenBank/DDBJ databases">
        <title>Draft Genome Sequence of Cumin Blight Pathogen Alternaria burnsii.</title>
        <authorList>
            <person name="Feng Z."/>
        </authorList>
    </citation>
    <scope>NUCLEOTIDE SEQUENCE</scope>
    <source>
        <strain evidence="28">CBS107.38</strain>
    </source>
</reference>
<keyword evidence="16" id="KW-0560">Oxidoreductase</keyword>
<evidence type="ECO:0000256" key="14">
    <source>
        <dbReference type="ARBA" id="ARBA00022741"/>
    </source>
</evidence>
<dbReference type="Gene3D" id="3.20.20.70">
    <property type="entry name" value="Aldolase class I"/>
    <property type="match status" value="1"/>
</dbReference>
<dbReference type="InterPro" id="IPR036374">
    <property type="entry name" value="OxRdtase_Mopterin-bd_sf"/>
</dbReference>
<dbReference type="RefSeq" id="XP_038785840.1">
    <property type="nucleotide sequence ID" value="XM_038931343.1"/>
</dbReference>
<dbReference type="InterPro" id="IPR008333">
    <property type="entry name" value="Cbr1-like_FAD-bd_dom"/>
</dbReference>
<feature type="compositionally biased region" description="Basic and acidic residues" evidence="24">
    <location>
        <begin position="1183"/>
        <end position="1199"/>
    </location>
</feature>
<feature type="domain" description="FAD-binding FR-type" evidence="26">
    <location>
        <begin position="1815"/>
        <end position="1943"/>
    </location>
</feature>
<dbReference type="Pfam" id="PF06463">
    <property type="entry name" value="Mob_synth_C"/>
    <property type="match status" value="1"/>
</dbReference>
<dbReference type="InterPro" id="IPR005066">
    <property type="entry name" value="MoCF_OxRdtse_dimer"/>
</dbReference>
<dbReference type="InterPro" id="IPR036400">
    <property type="entry name" value="Cyt_B5-like_heme/steroid_sf"/>
</dbReference>
<evidence type="ECO:0000256" key="2">
    <source>
        <dbReference type="ARBA" id="ARBA00001971"/>
    </source>
</evidence>
<evidence type="ECO:0000256" key="23">
    <source>
        <dbReference type="SAM" id="Coils"/>
    </source>
</evidence>
<feature type="domain" description="Cytochrome b5 heme-binding" evidence="25">
    <location>
        <begin position="1704"/>
        <end position="1782"/>
    </location>
</feature>
<evidence type="ECO:0000256" key="9">
    <source>
        <dbReference type="ARBA" id="ARBA00015499"/>
    </source>
</evidence>
<organism evidence="28 29">
    <name type="scientific">Alternaria burnsii</name>
    <dbReference type="NCBI Taxonomy" id="1187904"/>
    <lineage>
        <taxon>Eukaryota</taxon>
        <taxon>Fungi</taxon>
        <taxon>Dikarya</taxon>
        <taxon>Ascomycota</taxon>
        <taxon>Pezizomycotina</taxon>
        <taxon>Dothideomycetes</taxon>
        <taxon>Pleosporomycetidae</taxon>
        <taxon>Pleosporales</taxon>
        <taxon>Pleosporineae</taxon>
        <taxon>Pleosporaceae</taxon>
        <taxon>Alternaria</taxon>
        <taxon>Alternaria sect. Alternaria</taxon>
    </lineage>
</organism>
<evidence type="ECO:0000256" key="12">
    <source>
        <dbReference type="ARBA" id="ARBA00022691"/>
    </source>
</evidence>
<evidence type="ECO:0000256" key="13">
    <source>
        <dbReference type="ARBA" id="ARBA00022723"/>
    </source>
</evidence>
<dbReference type="InterPro" id="IPR000572">
    <property type="entry name" value="OxRdtase_Mopterin-bd_dom"/>
</dbReference>
<evidence type="ECO:0000256" key="19">
    <source>
        <dbReference type="ARBA" id="ARBA00023063"/>
    </source>
</evidence>
<dbReference type="SUPFAM" id="SSF63380">
    <property type="entry name" value="Riboflavin synthase domain-like"/>
    <property type="match status" value="1"/>
</dbReference>
<feature type="compositionally biased region" description="Basic and acidic residues" evidence="24">
    <location>
        <begin position="1149"/>
        <end position="1175"/>
    </location>
</feature>
<dbReference type="PRINTS" id="PR00407">
    <property type="entry name" value="EUMOPTERIN"/>
</dbReference>
<keyword evidence="29" id="KW-1185">Reference proteome</keyword>
<comment type="function">
    <text evidence="4">Nitrate reductase is a key enzyme involved in the first step of nitrate assimilation in plants, fungi and bacteria.</text>
</comment>
<feature type="compositionally biased region" description="Basic and acidic residues" evidence="24">
    <location>
        <begin position="1064"/>
        <end position="1098"/>
    </location>
</feature>
<evidence type="ECO:0000256" key="8">
    <source>
        <dbReference type="ARBA" id="ARBA00012673"/>
    </source>
</evidence>
<evidence type="ECO:0000256" key="21">
    <source>
        <dbReference type="ARBA" id="ARBA00023150"/>
    </source>
</evidence>
<dbReference type="InterPro" id="IPR001433">
    <property type="entry name" value="OxRdtase_FAD/NAD-bd"/>
</dbReference>
<accession>A0A8H7B578</accession>
<dbReference type="InterPro" id="IPR050105">
    <property type="entry name" value="MoCo_biosynth_MoaA/MoaC"/>
</dbReference>
<feature type="region of interest" description="Disordered" evidence="24">
    <location>
        <begin position="1871"/>
        <end position="1894"/>
    </location>
</feature>
<keyword evidence="14" id="KW-0547">Nucleotide-binding</keyword>
<keyword evidence="15" id="KW-0274">FAD</keyword>
<dbReference type="GeneID" id="62204521"/>
<dbReference type="InterPro" id="IPR039261">
    <property type="entry name" value="FNR_nucleotide-bd"/>
</dbReference>
<dbReference type="GO" id="GO:0042128">
    <property type="term" value="P:nitrate assimilation"/>
    <property type="evidence" value="ECO:0007669"/>
    <property type="project" value="UniProtKB-KW"/>
</dbReference>
<dbReference type="InterPro" id="IPR036522">
    <property type="entry name" value="MoaC_sf"/>
</dbReference>
<comment type="cofactor">
    <cofactor evidence="3">
        <name>FAD</name>
        <dbReference type="ChEBI" id="CHEBI:57692"/>
    </cofactor>
</comment>
<comment type="catalytic activity">
    <reaction evidence="22">
        <text>nitrite + NADP(+) + H2O = nitrate + NADPH + H(+)</text>
        <dbReference type="Rhea" id="RHEA:19061"/>
        <dbReference type="ChEBI" id="CHEBI:15377"/>
        <dbReference type="ChEBI" id="CHEBI:15378"/>
        <dbReference type="ChEBI" id="CHEBI:16301"/>
        <dbReference type="ChEBI" id="CHEBI:17632"/>
        <dbReference type="ChEBI" id="CHEBI:57783"/>
        <dbReference type="ChEBI" id="CHEBI:58349"/>
        <dbReference type="EC" id="1.7.1.3"/>
    </reaction>
</comment>
<evidence type="ECO:0000259" key="25">
    <source>
        <dbReference type="PROSITE" id="PS50255"/>
    </source>
</evidence>
<dbReference type="Gene3D" id="3.40.50.80">
    <property type="entry name" value="Nucleotide-binding domain of ferredoxin-NADP reductase (FNR) module"/>
    <property type="match status" value="1"/>
</dbReference>
<dbReference type="EMBL" id="JAAABM010000008">
    <property type="protein sequence ID" value="KAF7675577.1"/>
    <property type="molecule type" value="Genomic_DNA"/>
</dbReference>
<dbReference type="Pfam" id="PF04055">
    <property type="entry name" value="Radical_SAM"/>
    <property type="match status" value="1"/>
</dbReference>
<keyword evidence="19" id="KW-0534">Nitrate assimilation</keyword>
<dbReference type="SUPFAM" id="SSF55856">
    <property type="entry name" value="Cytochrome b5-like heme/steroid binding domain"/>
    <property type="match status" value="1"/>
</dbReference>
<dbReference type="InterPro" id="IPR008335">
    <property type="entry name" value="Mopterin_OxRdtase_euk"/>
</dbReference>
<keyword evidence="23" id="KW-0175">Coiled coil</keyword>
<dbReference type="PROSITE" id="PS51918">
    <property type="entry name" value="RADICAL_SAM"/>
    <property type="match status" value="1"/>
</dbReference>
<dbReference type="InterPro" id="IPR058240">
    <property type="entry name" value="rSAM_sf"/>
</dbReference>
<dbReference type="InterPro" id="IPR017927">
    <property type="entry name" value="FAD-bd_FR_type"/>
</dbReference>
<dbReference type="SUPFAM" id="SSF56524">
    <property type="entry name" value="Oxidoreductase molybdopterin-binding domain"/>
    <property type="match status" value="1"/>
</dbReference>
<dbReference type="PANTHER" id="PTHR22960:SF0">
    <property type="entry name" value="MOLYBDENUM COFACTOR BIOSYNTHESIS PROTEIN 1"/>
    <property type="match status" value="1"/>
</dbReference>
<evidence type="ECO:0000256" key="4">
    <source>
        <dbReference type="ARBA" id="ARBA00003838"/>
    </source>
</evidence>
<feature type="domain" description="Radical SAM core" evidence="27">
    <location>
        <begin position="1"/>
        <end position="185"/>
    </location>
</feature>
<dbReference type="Gene3D" id="3.30.70.640">
    <property type="entry name" value="Molybdopterin cofactor biosynthesis C (MoaC) domain"/>
    <property type="match status" value="1"/>
</dbReference>
<comment type="pathway">
    <text evidence="5">Cofactor biosynthesis; molybdopterin biosynthesis.</text>
</comment>
<evidence type="ECO:0000256" key="18">
    <source>
        <dbReference type="ARBA" id="ARBA00023014"/>
    </source>
</evidence>
<comment type="similarity">
    <text evidence="6">Belongs to the nitrate reductase family.</text>
</comment>
<dbReference type="GO" id="GO:0050464">
    <property type="term" value="F:nitrate reductase (NADPH) activity"/>
    <property type="evidence" value="ECO:0007669"/>
    <property type="project" value="UniProtKB-EC"/>
</dbReference>
<feature type="region of interest" description="Disordered" evidence="24">
    <location>
        <begin position="1047"/>
        <end position="1098"/>
    </location>
</feature>
<dbReference type="EC" id="1.7.1.3" evidence="8"/>
<gene>
    <name evidence="28" type="ORF">GT037_006296</name>
</gene>
<comment type="cofactor">
    <cofactor evidence="1">
        <name>Mo-molybdopterin</name>
        <dbReference type="ChEBI" id="CHEBI:71302"/>
    </cofactor>
</comment>
<dbReference type="GO" id="GO:0005525">
    <property type="term" value="F:GTP binding"/>
    <property type="evidence" value="ECO:0007669"/>
    <property type="project" value="UniProtKB-KW"/>
</dbReference>
<dbReference type="InterPro" id="IPR002820">
    <property type="entry name" value="Mopterin_CF_biosynth-C_dom"/>
</dbReference>
<dbReference type="GO" id="GO:0006777">
    <property type="term" value="P:Mo-molybdopterin cofactor biosynthetic process"/>
    <property type="evidence" value="ECO:0007669"/>
    <property type="project" value="UniProtKB-KW"/>
</dbReference>
<feature type="region of interest" description="Disordered" evidence="24">
    <location>
        <begin position="1249"/>
        <end position="1268"/>
    </location>
</feature>
<evidence type="ECO:0000256" key="15">
    <source>
        <dbReference type="ARBA" id="ARBA00022827"/>
    </source>
</evidence>
<dbReference type="InterPro" id="IPR014756">
    <property type="entry name" value="Ig_E-set"/>
</dbReference>
<evidence type="ECO:0000256" key="24">
    <source>
        <dbReference type="SAM" id="MobiDB-lite"/>
    </source>
</evidence>
<dbReference type="InterPro" id="IPR007197">
    <property type="entry name" value="rSAM"/>
</dbReference>
<dbReference type="Gene3D" id="3.90.420.10">
    <property type="entry name" value="Oxidoreductase, molybdopterin-binding domain"/>
    <property type="match status" value="1"/>
</dbReference>
<keyword evidence="18" id="KW-0411">Iron-sulfur</keyword>
<dbReference type="Pfam" id="PF00174">
    <property type="entry name" value="Oxidored_molyb"/>
    <property type="match status" value="1"/>
</dbReference>
<comment type="subunit">
    <text evidence="7">Homodimer.</text>
</comment>
<evidence type="ECO:0000256" key="3">
    <source>
        <dbReference type="ARBA" id="ARBA00001974"/>
    </source>
</evidence>
<dbReference type="Pfam" id="PF00970">
    <property type="entry name" value="FAD_binding_6"/>
    <property type="match status" value="1"/>
</dbReference>
<evidence type="ECO:0000313" key="28">
    <source>
        <dbReference type="EMBL" id="KAF7675577.1"/>
    </source>
</evidence>